<dbReference type="SUPFAM" id="SSF140453">
    <property type="entry name" value="EsxAB dimer-like"/>
    <property type="match status" value="1"/>
</dbReference>
<feature type="coiled-coil region" evidence="1">
    <location>
        <begin position="95"/>
        <end position="122"/>
    </location>
</feature>
<evidence type="ECO:0000256" key="1">
    <source>
        <dbReference type="SAM" id="Coils"/>
    </source>
</evidence>
<dbReference type="InterPro" id="IPR008258">
    <property type="entry name" value="Transglycosylase_SLT_dom_1"/>
</dbReference>
<accession>A0A1V0A598</accession>
<sequence>MSAIDEVRAAPGGGELADLAAKLVGDPGAIGAAAGAWRAAAGTGERHTGALSAAAAEVDGAWEGTGADAFAGYLGKVTGCGDRLRQALTECADHLDAAARTLRDAEAAAQDICRQYATAAQELRATAQAPATQATGGQPSSGPVMNGPASSGQAQVVQATGGPAQAVPLTEEQIAQALRPMLDEARTALQRLVTDTGATLSGTAGKIQAALAAVPNVAAELPEPDTQPFTPSPGRPIGWSPARLEGQETALAAATHGLGSGGFGGYGPSGPPPPGGGPAPQGQVADWINQAIAILKANGVPADKMNPNDIWLIIKHESGGNPHAINNWDSNAAKGTPSKGLMQTIDPTFNSYKLPGHGDIYNPVDNIIAGVRYSIARYGSVSNVPGVVGMKTGGGYRGY</sequence>
<dbReference type="InterPro" id="IPR023346">
    <property type="entry name" value="Lysozyme-like_dom_sf"/>
</dbReference>
<feature type="region of interest" description="Disordered" evidence="2">
    <location>
        <begin position="255"/>
        <end position="283"/>
    </location>
</feature>
<evidence type="ECO:0000313" key="4">
    <source>
        <dbReference type="EMBL" id="AQZ65377.1"/>
    </source>
</evidence>
<keyword evidence="1" id="KW-0175">Coiled coil</keyword>
<evidence type="ECO:0000313" key="5">
    <source>
        <dbReference type="Proteomes" id="UP000190797"/>
    </source>
</evidence>
<dbReference type="OrthoDB" id="4629613at2"/>
<name>A0A1V0A598_9ACTN</name>
<dbReference type="Pfam" id="PF01464">
    <property type="entry name" value="SLT"/>
    <property type="match status" value="1"/>
</dbReference>
<feature type="compositionally biased region" description="Gly residues" evidence="2">
    <location>
        <begin position="258"/>
        <end position="268"/>
    </location>
</feature>
<dbReference type="Proteomes" id="UP000190797">
    <property type="component" value="Chromosome"/>
</dbReference>
<feature type="region of interest" description="Disordered" evidence="2">
    <location>
        <begin position="221"/>
        <end position="241"/>
    </location>
</feature>
<feature type="compositionally biased region" description="Polar residues" evidence="2">
    <location>
        <begin position="140"/>
        <end position="158"/>
    </location>
</feature>
<dbReference type="SUPFAM" id="SSF53955">
    <property type="entry name" value="Lysozyme-like"/>
    <property type="match status" value="1"/>
</dbReference>
<dbReference type="STRING" id="1909395.BKM31_31500"/>
<organism evidence="4 5">
    <name type="scientific">[Actinomadura] parvosata subsp. kistnae</name>
    <dbReference type="NCBI Taxonomy" id="1909395"/>
    <lineage>
        <taxon>Bacteria</taxon>
        <taxon>Bacillati</taxon>
        <taxon>Actinomycetota</taxon>
        <taxon>Actinomycetes</taxon>
        <taxon>Streptosporangiales</taxon>
        <taxon>Streptosporangiaceae</taxon>
        <taxon>Nonomuraea</taxon>
    </lineage>
</organism>
<evidence type="ECO:0000259" key="3">
    <source>
        <dbReference type="Pfam" id="PF01464"/>
    </source>
</evidence>
<dbReference type="Pfam" id="PF06013">
    <property type="entry name" value="WXG100"/>
    <property type="match status" value="1"/>
</dbReference>
<gene>
    <name evidence="4" type="ORF">BKM31_31500</name>
</gene>
<dbReference type="InterPro" id="IPR010310">
    <property type="entry name" value="T7SS_ESAT-6-like"/>
</dbReference>
<protein>
    <recommendedName>
        <fullName evidence="3">Transglycosylase SLT domain-containing protein</fullName>
    </recommendedName>
</protein>
<feature type="region of interest" description="Disordered" evidence="2">
    <location>
        <begin position="127"/>
        <end position="160"/>
    </location>
</feature>
<dbReference type="CDD" id="cd13402">
    <property type="entry name" value="LT_TF-like"/>
    <property type="match status" value="1"/>
</dbReference>
<dbReference type="PANTHER" id="PTHR21525:SF9">
    <property type="entry name" value="CHANNEL_COLICIN DOMAIN-CONTAINING PROTEIN"/>
    <property type="match status" value="1"/>
</dbReference>
<keyword evidence="5" id="KW-1185">Reference proteome</keyword>
<dbReference type="InterPro" id="IPR036689">
    <property type="entry name" value="ESAT-6-like_sf"/>
</dbReference>
<evidence type="ECO:0000256" key="2">
    <source>
        <dbReference type="SAM" id="MobiDB-lite"/>
    </source>
</evidence>
<feature type="domain" description="Transglycosylase SLT" evidence="3">
    <location>
        <begin position="304"/>
        <end position="377"/>
    </location>
</feature>
<proteinExistence type="predicted"/>
<dbReference type="Gene3D" id="1.10.530.10">
    <property type="match status" value="1"/>
</dbReference>
<dbReference type="RefSeq" id="WP_080041639.1">
    <property type="nucleotide sequence ID" value="NZ_CP017717.1"/>
</dbReference>
<dbReference type="Gene3D" id="1.10.287.1060">
    <property type="entry name" value="ESAT-6-like"/>
    <property type="match status" value="1"/>
</dbReference>
<reference evidence="5" key="1">
    <citation type="journal article" date="2017" name="Med. Chem. Commun.">
        <title>Nonomuraea sp. ATCC 55076 harbours the largest actinomycete chromosome to date and the kistamicin biosynthetic gene cluster.</title>
        <authorList>
            <person name="Nazari B."/>
            <person name="Forneris C.C."/>
            <person name="Gibson M.I."/>
            <person name="Moon K."/>
            <person name="Schramma K.R."/>
            <person name="Seyedsayamdost M.R."/>
        </authorList>
    </citation>
    <scope>NUCLEOTIDE SEQUENCE [LARGE SCALE GENOMIC DNA]</scope>
    <source>
        <strain evidence="5">ATCC 55076</strain>
    </source>
</reference>
<dbReference type="PANTHER" id="PTHR21525">
    <property type="entry name" value="MOTILE SPERM PROTEIN"/>
    <property type="match status" value="1"/>
</dbReference>
<dbReference type="EMBL" id="CP017717">
    <property type="protein sequence ID" value="AQZ65377.1"/>
    <property type="molecule type" value="Genomic_DNA"/>
</dbReference>
<feature type="compositionally biased region" description="Low complexity" evidence="2">
    <location>
        <begin position="127"/>
        <end position="138"/>
    </location>
</feature>
<dbReference type="KEGG" id="noa:BKM31_31500"/>
<dbReference type="AlphaFoldDB" id="A0A1V0A598"/>